<sequence>MWISAWLNGRRQRVALNGTFSSWLPVKSGVPQGSVLGPSLFLIFINDIDDEISSHVLKFADDTKVFTRIEDENDALSLQDDINKLHLWSEKWQMLFNVSKCKILHFGHNNHRFNYFMNGQPLETVNEEKDLGVIVSSSLKLNTQVVACVKRANRILGMIYRTFETKELVLMLQLYKSLVRPHLEFAIQAWNPYLKGDIDYLEKVQRRFTRMIPVLQHLPYNERLSALNLTTLSTRRLRGDLIEAFKIMKGFVKASPQLWFEFSDISFTRGHSMKLCAKYSKLNVRRHFFSVRVVSE</sequence>
<proteinExistence type="predicted"/>
<keyword evidence="3" id="KW-1185">Reference proteome</keyword>
<dbReference type="GO" id="GO:0003964">
    <property type="term" value="F:RNA-directed DNA polymerase activity"/>
    <property type="evidence" value="ECO:0007669"/>
    <property type="project" value="UniProtKB-KW"/>
</dbReference>
<evidence type="ECO:0000259" key="1">
    <source>
        <dbReference type="PROSITE" id="PS50878"/>
    </source>
</evidence>
<accession>A0A2G8JPZ8</accession>
<comment type="caution">
    <text evidence="2">The sequence shown here is derived from an EMBL/GenBank/DDBJ whole genome shotgun (WGS) entry which is preliminary data.</text>
</comment>
<name>A0A2G8JPZ8_STIJA</name>
<evidence type="ECO:0000313" key="3">
    <source>
        <dbReference type="Proteomes" id="UP000230750"/>
    </source>
</evidence>
<organism evidence="2 3">
    <name type="scientific">Stichopus japonicus</name>
    <name type="common">Sea cucumber</name>
    <dbReference type="NCBI Taxonomy" id="307972"/>
    <lineage>
        <taxon>Eukaryota</taxon>
        <taxon>Metazoa</taxon>
        <taxon>Echinodermata</taxon>
        <taxon>Eleutherozoa</taxon>
        <taxon>Echinozoa</taxon>
        <taxon>Holothuroidea</taxon>
        <taxon>Aspidochirotacea</taxon>
        <taxon>Aspidochirotida</taxon>
        <taxon>Stichopodidae</taxon>
        <taxon>Apostichopus</taxon>
    </lineage>
</organism>
<keyword evidence="2" id="KW-0808">Transferase</keyword>
<dbReference type="InterPro" id="IPR043502">
    <property type="entry name" value="DNA/RNA_pol_sf"/>
</dbReference>
<dbReference type="AlphaFoldDB" id="A0A2G8JPZ8"/>
<dbReference type="SUPFAM" id="SSF56672">
    <property type="entry name" value="DNA/RNA polymerases"/>
    <property type="match status" value="1"/>
</dbReference>
<dbReference type="EMBL" id="MRZV01001455">
    <property type="protein sequence ID" value="PIK37755.1"/>
    <property type="molecule type" value="Genomic_DNA"/>
</dbReference>
<keyword evidence="2" id="KW-0548">Nucleotidyltransferase</keyword>
<gene>
    <name evidence="2" type="ORF">BSL78_25406</name>
</gene>
<dbReference type="Proteomes" id="UP000230750">
    <property type="component" value="Unassembled WGS sequence"/>
</dbReference>
<dbReference type="PRINTS" id="PR01345">
    <property type="entry name" value="CERVTRCPTASE"/>
</dbReference>
<feature type="domain" description="Reverse transcriptase" evidence="1">
    <location>
        <begin position="1"/>
        <end position="135"/>
    </location>
</feature>
<evidence type="ECO:0000313" key="2">
    <source>
        <dbReference type="EMBL" id="PIK37755.1"/>
    </source>
</evidence>
<dbReference type="PANTHER" id="PTHR33332">
    <property type="entry name" value="REVERSE TRANSCRIPTASE DOMAIN-CONTAINING PROTEIN"/>
    <property type="match status" value="1"/>
</dbReference>
<dbReference type="Pfam" id="PF00078">
    <property type="entry name" value="RVT_1"/>
    <property type="match status" value="1"/>
</dbReference>
<protein>
    <submittedName>
        <fullName evidence="2">Reverse transcriptase</fullName>
    </submittedName>
</protein>
<reference evidence="2 3" key="1">
    <citation type="journal article" date="2017" name="PLoS Biol.">
        <title>The sea cucumber genome provides insights into morphological evolution and visceral regeneration.</title>
        <authorList>
            <person name="Zhang X."/>
            <person name="Sun L."/>
            <person name="Yuan J."/>
            <person name="Sun Y."/>
            <person name="Gao Y."/>
            <person name="Zhang L."/>
            <person name="Li S."/>
            <person name="Dai H."/>
            <person name="Hamel J.F."/>
            <person name="Liu C."/>
            <person name="Yu Y."/>
            <person name="Liu S."/>
            <person name="Lin W."/>
            <person name="Guo K."/>
            <person name="Jin S."/>
            <person name="Xu P."/>
            <person name="Storey K.B."/>
            <person name="Huan P."/>
            <person name="Zhang T."/>
            <person name="Zhou Y."/>
            <person name="Zhang J."/>
            <person name="Lin C."/>
            <person name="Li X."/>
            <person name="Xing L."/>
            <person name="Huo D."/>
            <person name="Sun M."/>
            <person name="Wang L."/>
            <person name="Mercier A."/>
            <person name="Li F."/>
            <person name="Yang H."/>
            <person name="Xiang J."/>
        </authorList>
    </citation>
    <scope>NUCLEOTIDE SEQUENCE [LARGE SCALE GENOMIC DNA]</scope>
    <source>
        <strain evidence="2">Shaxun</strain>
        <tissue evidence="2">Muscle</tissue>
    </source>
</reference>
<keyword evidence="2" id="KW-0695">RNA-directed DNA polymerase</keyword>
<dbReference type="OrthoDB" id="10062533at2759"/>
<dbReference type="STRING" id="307972.A0A2G8JPZ8"/>
<dbReference type="InterPro" id="IPR000477">
    <property type="entry name" value="RT_dom"/>
</dbReference>
<dbReference type="PROSITE" id="PS50878">
    <property type="entry name" value="RT_POL"/>
    <property type="match status" value="1"/>
</dbReference>